<sequence>MITTIVLVLSFALLRMFRLISCVLLFGTLTAGYPFPFPAAPVVPPTAVIPTPYPFVPGSTPVVPTALPYAPGISPVVPTASPYAPGVRPIVPNALPFVPGATPIVPGVNNPYYNYAGAPAIPILSYSNEHGLDGTYAFSFSTADGKQAQESGYLKDAYIDNTGNPQGTQVVQGSYAYISPDGTPIQVSYVADENGFRPSGVHIPADGKAVAPIVPVVDRLNKQVFDPNYNRYDPYSNRNRYNTFGQYNNRPYDPRYPYDPTKVNPYLNNNNYNNPYLIGNPNRSSNQDTKKNSA</sequence>
<dbReference type="PANTHER" id="PTHR10380">
    <property type="entry name" value="CUTICLE PROTEIN"/>
    <property type="match status" value="1"/>
</dbReference>
<dbReference type="PROSITE" id="PS51155">
    <property type="entry name" value="CHIT_BIND_RR_2"/>
    <property type="match status" value="1"/>
</dbReference>
<proteinExistence type="predicted"/>
<name>A0AAD7YYK0_MYTSE</name>
<dbReference type="InterPro" id="IPR031311">
    <property type="entry name" value="CHIT_BIND_RR_consensus"/>
</dbReference>
<keyword evidence="2" id="KW-0732">Signal</keyword>
<protein>
    <submittedName>
        <fullName evidence="5">Uncharacterized protein</fullName>
    </submittedName>
</protein>
<dbReference type="EMBL" id="JARGEI010000004">
    <property type="protein sequence ID" value="KAJ8732728.1"/>
    <property type="molecule type" value="Genomic_DNA"/>
</dbReference>
<evidence type="ECO:0000256" key="4">
    <source>
        <dbReference type="SAM" id="MobiDB-lite"/>
    </source>
</evidence>
<evidence type="ECO:0000313" key="5">
    <source>
        <dbReference type="EMBL" id="KAJ8732728.1"/>
    </source>
</evidence>
<keyword evidence="1 3" id="KW-0193">Cuticle</keyword>
<dbReference type="PROSITE" id="PS00233">
    <property type="entry name" value="CHIT_BIND_RR_1"/>
    <property type="match status" value="1"/>
</dbReference>
<feature type="compositionally biased region" description="Polar residues" evidence="4">
    <location>
        <begin position="236"/>
        <end position="246"/>
    </location>
</feature>
<evidence type="ECO:0000256" key="2">
    <source>
        <dbReference type="ARBA" id="ARBA00022729"/>
    </source>
</evidence>
<dbReference type="InterPro" id="IPR050468">
    <property type="entry name" value="Cuticle_Struct_Prot"/>
</dbReference>
<comment type="caution">
    <text evidence="5">The sequence shown here is derived from an EMBL/GenBank/DDBJ whole genome shotgun (WGS) entry which is preliminary data.</text>
</comment>
<feature type="compositionally biased region" description="Low complexity" evidence="4">
    <location>
        <begin position="258"/>
        <end position="282"/>
    </location>
</feature>
<reference evidence="5" key="1">
    <citation type="submission" date="2023-03" db="EMBL/GenBank/DDBJ databases">
        <title>Chromosome-level genomes of two armyworms, Mythimna separata and Mythimna loreyi, provide insights into the biosynthesis and reception of sex pheromones.</title>
        <authorList>
            <person name="Zhao H."/>
        </authorList>
    </citation>
    <scope>NUCLEOTIDE SEQUENCE</scope>
    <source>
        <strain evidence="5">BeijingLab</strain>
        <tissue evidence="5">Pupa</tissue>
    </source>
</reference>
<evidence type="ECO:0000313" key="6">
    <source>
        <dbReference type="Proteomes" id="UP001231518"/>
    </source>
</evidence>
<dbReference type="Pfam" id="PF00379">
    <property type="entry name" value="Chitin_bind_4"/>
    <property type="match status" value="1"/>
</dbReference>
<dbReference type="Proteomes" id="UP001231518">
    <property type="component" value="Chromosome 6"/>
</dbReference>
<dbReference type="GO" id="GO:0008010">
    <property type="term" value="F:structural constituent of chitin-based larval cuticle"/>
    <property type="evidence" value="ECO:0007669"/>
    <property type="project" value="TreeGrafter"/>
</dbReference>
<dbReference type="PRINTS" id="PR00947">
    <property type="entry name" value="CUTICLE"/>
</dbReference>
<organism evidence="5 6">
    <name type="scientific">Mythimna separata</name>
    <name type="common">Oriental armyworm</name>
    <name type="synonym">Pseudaletia separata</name>
    <dbReference type="NCBI Taxonomy" id="271217"/>
    <lineage>
        <taxon>Eukaryota</taxon>
        <taxon>Metazoa</taxon>
        <taxon>Ecdysozoa</taxon>
        <taxon>Arthropoda</taxon>
        <taxon>Hexapoda</taxon>
        <taxon>Insecta</taxon>
        <taxon>Pterygota</taxon>
        <taxon>Neoptera</taxon>
        <taxon>Endopterygota</taxon>
        <taxon>Lepidoptera</taxon>
        <taxon>Glossata</taxon>
        <taxon>Ditrysia</taxon>
        <taxon>Noctuoidea</taxon>
        <taxon>Noctuidae</taxon>
        <taxon>Noctuinae</taxon>
        <taxon>Hadenini</taxon>
        <taxon>Mythimna</taxon>
    </lineage>
</organism>
<feature type="region of interest" description="Disordered" evidence="4">
    <location>
        <begin position="228"/>
        <end position="294"/>
    </location>
</feature>
<evidence type="ECO:0000256" key="3">
    <source>
        <dbReference type="PROSITE-ProRule" id="PRU00497"/>
    </source>
</evidence>
<dbReference type="AlphaFoldDB" id="A0AAD7YYK0"/>
<gene>
    <name evidence="5" type="ORF">PYW07_015327</name>
</gene>
<dbReference type="GO" id="GO:0062129">
    <property type="term" value="C:chitin-based extracellular matrix"/>
    <property type="evidence" value="ECO:0007669"/>
    <property type="project" value="TreeGrafter"/>
</dbReference>
<accession>A0AAD7YYK0</accession>
<keyword evidence="6" id="KW-1185">Reference proteome</keyword>
<dbReference type="PANTHER" id="PTHR10380:SF230">
    <property type="entry name" value="CUTICULAR PROTEIN 47EE"/>
    <property type="match status" value="1"/>
</dbReference>
<evidence type="ECO:0000256" key="1">
    <source>
        <dbReference type="ARBA" id="ARBA00022460"/>
    </source>
</evidence>
<dbReference type="InterPro" id="IPR000618">
    <property type="entry name" value="Insect_cuticle"/>
</dbReference>